<keyword evidence="6" id="KW-1185">Reference proteome</keyword>
<protein>
    <recommendedName>
        <fullName evidence="4">SHSP domain-containing protein</fullName>
    </recommendedName>
</protein>
<feature type="compositionally biased region" description="Basic and acidic residues" evidence="3">
    <location>
        <begin position="127"/>
        <end position="137"/>
    </location>
</feature>
<dbReference type="InterPro" id="IPR008978">
    <property type="entry name" value="HSP20-like_chaperone"/>
</dbReference>
<dbReference type="InterPro" id="IPR002068">
    <property type="entry name" value="A-crystallin/Hsp20_dom"/>
</dbReference>
<proteinExistence type="inferred from homology"/>
<evidence type="ECO:0000313" key="5">
    <source>
        <dbReference type="EMBL" id="CAK9181940.1"/>
    </source>
</evidence>
<dbReference type="CDD" id="cd06464">
    <property type="entry name" value="ACD_sHsps-like"/>
    <property type="match status" value="1"/>
</dbReference>
<dbReference type="SUPFAM" id="SSF49764">
    <property type="entry name" value="HSP20-like chaperones"/>
    <property type="match status" value="1"/>
</dbReference>
<comment type="caution">
    <text evidence="5">The sequence shown here is derived from an EMBL/GenBank/DDBJ whole genome shotgun (WGS) entry which is preliminary data.</text>
</comment>
<organism evidence="5 6">
    <name type="scientific">Ilex paraguariensis</name>
    <name type="common">yerba mate</name>
    <dbReference type="NCBI Taxonomy" id="185542"/>
    <lineage>
        <taxon>Eukaryota</taxon>
        <taxon>Viridiplantae</taxon>
        <taxon>Streptophyta</taxon>
        <taxon>Embryophyta</taxon>
        <taxon>Tracheophyta</taxon>
        <taxon>Spermatophyta</taxon>
        <taxon>Magnoliopsida</taxon>
        <taxon>eudicotyledons</taxon>
        <taxon>Gunneridae</taxon>
        <taxon>Pentapetalae</taxon>
        <taxon>asterids</taxon>
        <taxon>campanulids</taxon>
        <taxon>Aquifoliales</taxon>
        <taxon>Aquifoliaceae</taxon>
        <taxon>Ilex</taxon>
    </lineage>
</organism>
<dbReference type="AlphaFoldDB" id="A0ABC8ULK3"/>
<evidence type="ECO:0000259" key="4">
    <source>
        <dbReference type="PROSITE" id="PS01031"/>
    </source>
</evidence>
<reference evidence="5 6" key="1">
    <citation type="submission" date="2024-02" db="EMBL/GenBank/DDBJ databases">
        <authorList>
            <person name="Vignale AGUSTIN F."/>
            <person name="Sosa J E."/>
            <person name="Modenutti C."/>
        </authorList>
    </citation>
    <scope>NUCLEOTIDE SEQUENCE [LARGE SCALE GENOMIC DNA]</scope>
</reference>
<dbReference type="Proteomes" id="UP001642360">
    <property type="component" value="Unassembled WGS sequence"/>
</dbReference>
<dbReference type="PANTHER" id="PTHR46991:SF7">
    <property type="entry name" value="HEAT SHOCK 22 KDA PROTEIN, MITOCHONDRIAL-LIKE"/>
    <property type="match status" value="1"/>
</dbReference>
<feature type="region of interest" description="Disordered" evidence="3">
    <location>
        <begin position="127"/>
        <end position="146"/>
    </location>
</feature>
<evidence type="ECO:0000256" key="3">
    <source>
        <dbReference type="SAM" id="MobiDB-lite"/>
    </source>
</evidence>
<gene>
    <name evidence="5" type="ORF">ILEXP_LOCUS52048</name>
</gene>
<evidence type="ECO:0000313" key="6">
    <source>
        <dbReference type="Proteomes" id="UP001642360"/>
    </source>
</evidence>
<dbReference type="Gene3D" id="2.60.40.790">
    <property type="match status" value="1"/>
</dbReference>
<dbReference type="InterPro" id="IPR044656">
    <property type="entry name" value="HSP14.7/HSP23.5/HSP23.6-like"/>
</dbReference>
<dbReference type="PROSITE" id="PS01031">
    <property type="entry name" value="SHSP"/>
    <property type="match status" value="1"/>
</dbReference>
<feature type="domain" description="SHSP" evidence="4">
    <location>
        <begin position="80"/>
        <end position="187"/>
    </location>
</feature>
<name>A0ABC8ULK3_9AQUA</name>
<accession>A0ABC8ULK3</accession>
<dbReference type="EMBL" id="CAUOFW020008180">
    <property type="protein sequence ID" value="CAK9181940.1"/>
    <property type="molecule type" value="Genomic_DNA"/>
</dbReference>
<sequence length="187" mass="21019">MALLMAMRRASFSSILFTKLINRSAMVAPTLSIRSFNSSVHIIDSNDENGTINAHGGSFTRSYEFPIQHGVCDQYTDNPFQISGPQGAYEAKKVEDGFFVRMEMPGIDKQDVRLWVEYGNVYIKGEGKKESNHEDSGRTYSGSVELSSSSFQPEKIMAEMKNGVLRMVIPKRKKYEEMSGVVEVKIK</sequence>
<evidence type="ECO:0000256" key="2">
    <source>
        <dbReference type="RuleBase" id="RU003616"/>
    </source>
</evidence>
<comment type="similarity">
    <text evidence="1 2">Belongs to the small heat shock protein (HSP20) family.</text>
</comment>
<evidence type="ECO:0000256" key="1">
    <source>
        <dbReference type="PROSITE-ProRule" id="PRU00285"/>
    </source>
</evidence>
<dbReference type="PANTHER" id="PTHR46991">
    <property type="entry name" value="23.5 KDA HEAT SHOCK PROTEIN, MITOCHONDRIAL"/>
    <property type="match status" value="1"/>
</dbReference>
<dbReference type="Pfam" id="PF00011">
    <property type="entry name" value="HSP20"/>
    <property type="match status" value="1"/>
</dbReference>